<dbReference type="CDD" id="cd19079">
    <property type="entry name" value="AKR_EcYajO-like"/>
    <property type="match status" value="1"/>
</dbReference>
<sequence length="352" mass="37889">MTAMPFAKTKGTCMHYAKLGTSDIEVSRICLGCMGFGDPGSGQHAWTLGYDDSKAIIAQALSEGITFFDTAMGYQNGTSKEYVGRALASLARREDVVVATKFVLGSLHAPAGEMPGEHGTESVDAKVERLLDASLARLGMDYVDLYIYHMWDWNTPIEELLPALDRQVRAGKIRALGISNCYAWQLAEANAIARANGWTPFVSYQGHYNAIAREDEREMVPLAATHGIALTPYSALAGGRLSKHPGETSKRLQLDAYAHGKYDGTADVDAPIIQAVADIAQERGVTMTEVALAWLLTKVTAPVVGATKPHHIDGAVAATELTLTLEEIARIEAPYVPHPVVGVVAENRPPAM</sequence>
<evidence type="ECO:0000313" key="3">
    <source>
        <dbReference type="EMBL" id="EEA91576.1"/>
    </source>
</evidence>
<dbReference type="eggNOG" id="COG0667">
    <property type="taxonomic scope" value="Bacteria"/>
</dbReference>
<dbReference type="InterPro" id="IPR050523">
    <property type="entry name" value="AKR_Detox_Biosynth"/>
</dbReference>
<reference evidence="3 4" key="1">
    <citation type="submission" date="2008-10" db="EMBL/GenBank/DDBJ databases">
        <title>Draft genome sequence of Collinsella stercoris (DSM 13279).</title>
        <authorList>
            <person name="Sudarsanam P."/>
            <person name="Ley R."/>
            <person name="Guruge J."/>
            <person name="Turnbaugh P.J."/>
            <person name="Mahowald M."/>
            <person name="Liep D."/>
            <person name="Gordon J."/>
        </authorList>
    </citation>
    <scope>NUCLEOTIDE SEQUENCE [LARGE SCALE GENOMIC DNA]</scope>
    <source>
        <strain evidence="3 4">DSM 13279</strain>
    </source>
</reference>
<dbReference type="Pfam" id="PF00248">
    <property type="entry name" value="Aldo_ket_red"/>
    <property type="match status" value="1"/>
</dbReference>
<dbReference type="InterPro" id="IPR036812">
    <property type="entry name" value="NAD(P)_OxRdtase_dom_sf"/>
</dbReference>
<evidence type="ECO:0000313" key="4">
    <source>
        <dbReference type="Proteomes" id="UP000003560"/>
    </source>
</evidence>
<dbReference type="GO" id="GO:0005829">
    <property type="term" value="C:cytosol"/>
    <property type="evidence" value="ECO:0007669"/>
    <property type="project" value="TreeGrafter"/>
</dbReference>
<protein>
    <submittedName>
        <fullName evidence="3">Oxidoreductase, aldo/keto reductase family protein</fullName>
    </submittedName>
</protein>
<accession>B6G863</accession>
<dbReference type="FunFam" id="3.20.20.100:FF:000004">
    <property type="entry name" value="Oxidoreductase, aldo/keto reductase"/>
    <property type="match status" value="1"/>
</dbReference>
<dbReference type="EMBL" id="ABXJ01000013">
    <property type="protein sequence ID" value="EEA91576.1"/>
    <property type="molecule type" value="Genomic_DNA"/>
</dbReference>
<dbReference type="HOGENOM" id="CLU_023205_2_0_11"/>
<keyword evidence="1" id="KW-0560">Oxidoreductase</keyword>
<dbReference type="InterPro" id="IPR023210">
    <property type="entry name" value="NADP_OxRdtase_dom"/>
</dbReference>
<name>B6G863_9ACTN</name>
<gene>
    <name evidence="3" type="ORF">COLSTE_00253</name>
</gene>
<dbReference type="Proteomes" id="UP000003560">
    <property type="component" value="Unassembled WGS sequence"/>
</dbReference>
<dbReference type="Gene3D" id="3.20.20.100">
    <property type="entry name" value="NADP-dependent oxidoreductase domain"/>
    <property type="match status" value="1"/>
</dbReference>
<keyword evidence="4" id="KW-1185">Reference proteome</keyword>
<dbReference type="SUPFAM" id="SSF51430">
    <property type="entry name" value="NAD(P)-linked oxidoreductase"/>
    <property type="match status" value="1"/>
</dbReference>
<dbReference type="PANTHER" id="PTHR43364">
    <property type="entry name" value="NADH-SPECIFIC METHYLGLYOXAL REDUCTASE-RELATED"/>
    <property type="match status" value="1"/>
</dbReference>
<evidence type="ECO:0000259" key="2">
    <source>
        <dbReference type="Pfam" id="PF00248"/>
    </source>
</evidence>
<dbReference type="AlphaFoldDB" id="B6G863"/>
<dbReference type="STRING" id="445975.COLSTE_00253"/>
<organism evidence="3 4">
    <name type="scientific">Collinsella stercoris DSM 13279</name>
    <dbReference type="NCBI Taxonomy" id="445975"/>
    <lineage>
        <taxon>Bacteria</taxon>
        <taxon>Bacillati</taxon>
        <taxon>Actinomycetota</taxon>
        <taxon>Coriobacteriia</taxon>
        <taxon>Coriobacteriales</taxon>
        <taxon>Coriobacteriaceae</taxon>
        <taxon>Collinsella</taxon>
    </lineage>
</organism>
<dbReference type="GO" id="GO:0016491">
    <property type="term" value="F:oxidoreductase activity"/>
    <property type="evidence" value="ECO:0007669"/>
    <property type="project" value="UniProtKB-KW"/>
</dbReference>
<reference evidence="3 4" key="2">
    <citation type="submission" date="2008-10" db="EMBL/GenBank/DDBJ databases">
        <authorList>
            <person name="Fulton L."/>
            <person name="Clifton S."/>
            <person name="Fulton B."/>
            <person name="Xu J."/>
            <person name="Minx P."/>
            <person name="Pepin K.H."/>
            <person name="Johnson M."/>
            <person name="Thiruvilangam P."/>
            <person name="Bhonagiri V."/>
            <person name="Nash W.E."/>
            <person name="Mardis E.R."/>
            <person name="Wilson R.K."/>
        </authorList>
    </citation>
    <scope>NUCLEOTIDE SEQUENCE [LARGE SCALE GENOMIC DNA]</scope>
    <source>
        <strain evidence="3 4">DSM 13279</strain>
    </source>
</reference>
<proteinExistence type="predicted"/>
<comment type="caution">
    <text evidence="3">The sequence shown here is derived from an EMBL/GenBank/DDBJ whole genome shotgun (WGS) entry which is preliminary data.</text>
</comment>
<dbReference type="PANTHER" id="PTHR43364:SF4">
    <property type="entry name" value="NAD(P)-LINKED OXIDOREDUCTASE SUPERFAMILY PROTEIN"/>
    <property type="match status" value="1"/>
</dbReference>
<evidence type="ECO:0000256" key="1">
    <source>
        <dbReference type="ARBA" id="ARBA00023002"/>
    </source>
</evidence>
<feature type="domain" description="NADP-dependent oxidoreductase" evidence="2">
    <location>
        <begin position="28"/>
        <end position="333"/>
    </location>
</feature>